<dbReference type="EMBL" id="FQZS01000003">
    <property type="protein sequence ID" value="SHI40373.1"/>
    <property type="molecule type" value="Genomic_DNA"/>
</dbReference>
<accession>A0A1M6AVW5</accession>
<gene>
    <name evidence="1" type="ORF">SAMN02745176_00132</name>
</gene>
<sequence length="57" mass="6578">MNTLQKDEVESLYKSTTNISDKLLIKLLFEARLRIDMALSLFAEISFVIIIMDIKSN</sequence>
<reference evidence="1 2" key="1">
    <citation type="submission" date="2016-11" db="EMBL/GenBank/DDBJ databases">
        <authorList>
            <person name="Jaros S."/>
            <person name="Januszkiewicz K."/>
            <person name="Wedrychowicz H."/>
        </authorList>
    </citation>
    <scope>NUCLEOTIDE SEQUENCE [LARGE SCALE GENOMIC DNA]</scope>
    <source>
        <strain evidence="1 2">DSM 19022</strain>
    </source>
</reference>
<evidence type="ECO:0000313" key="2">
    <source>
        <dbReference type="Proteomes" id="UP000184442"/>
    </source>
</evidence>
<dbReference type="AlphaFoldDB" id="A0A1M6AVW5"/>
<organism evidence="1 2">
    <name type="scientific">Lutispora thermophila DSM 19022</name>
    <dbReference type="NCBI Taxonomy" id="1122184"/>
    <lineage>
        <taxon>Bacteria</taxon>
        <taxon>Bacillati</taxon>
        <taxon>Bacillota</taxon>
        <taxon>Clostridia</taxon>
        <taxon>Lutisporales</taxon>
        <taxon>Lutisporaceae</taxon>
        <taxon>Lutispora</taxon>
    </lineage>
</organism>
<name>A0A1M6AVW5_9FIRM</name>
<keyword evidence="2" id="KW-1185">Reference proteome</keyword>
<proteinExistence type="predicted"/>
<dbReference type="Proteomes" id="UP000184442">
    <property type="component" value="Unassembled WGS sequence"/>
</dbReference>
<evidence type="ECO:0000313" key="1">
    <source>
        <dbReference type="EMBL" id="SHI40373.1"/>
    </source>
</evidence>
<protein>
    <submittedName>
        <fullName evidence="1">Uncharacterized protein</fullName>
    </submittedName>
</protein>